<accession>A0A3S9VPB0</accession>
<gene>
    <name evidence="1" type="ORF">D8S85_01135</name>
</gene>
<proteinExistence type="predicted"/>
<dbReference type="AlphaFoldDB" id="A0A3S9VPB0"/>
<evidence type="ECO:0008006" key="3">
    <source>
        <dbReference type="Google" id="ProtNLM"/>
    </source>
</evidence>
<dbReference type="OrthoDB" id="1467026at2"/>
<dbReference type="RefSeq" id="WP_106624432.1">
    <property type="nucleotide sequence ID" value="NZ_CP032819.1"/>
</dbReference>
<evidence type="ECO:0000313" key="1">
    <source>
        <dbReference type="EMBL" id="AZS28291.1"/>
    </source>
</evidence>
<organism evidence="1 2">
    <name type="scientific">Butyricimonas faecalis</name>
    <dbReference type="NCBI Taxonomy" id="2093856"/>
    <lineage>
        <taxon>Bacteria</taxon>
        <taxon>Pseudomonadati</taxon>
        <taxon>Bacteroidota</taxon>
        <taxon>Bacteroidia</taxon>
        <taxon>Bacteroidales</taxon>
        <taxon>Odoribacteraceae</taxon>
        <taxon>Butyricimonas</taxon>
    </lineage>
</organism>
<keyword evidence="2" id="KW-1185">Reference proteome</keyword>
<dbReference type="KEGG" id="buy:D8S85_01135"/>
<evidence type="ECO:0000313" key="2">
    <source>
        <dbReference type="Proteomes" id="UP000270673"/>
    </source>
</evidence>
<protein>
    <recommendedName>
        <fullName evidence="3">LPP20 lipoprotein</fullName>
    </recommendedName>
</protein>
<reference evidence="1 2" key="1">
    <citation type="submission" date="2018-10" db="EMBL/GenBank/DDBJ databases">
        <title>Butyricimonas faecalis sp. nov., isolated from human faeces and emended description of the genus Butyricimonas.</title>
        <authorList>
            <person name="Le Roy T."/>
            <person name="Van der Smissen P."/>
            <person name="Paquot A."/>
            <person name="Delzenne N."/>
            <person name="Muccioli G."/>
            <person name="Collet J.-F."/>
            <person name="Cani P.D."/>
        </authorList>
    </citation>
    <scope>NUCLEOTIDE SEQUENCE [LARGE SCALE GENOMIC DNA]</scope>
    <source>
        <strain evidence="1 2">H184</strain>
    </source>
</reference>
<dbReference type="EMBL" id="CP032819">
    <property type="protein sequence ID" value="AZS28291.1"/>
    <property type="molecule type" value="Genomic_DNA"/>
</dbReference>
<name>A0A3S9VPB0_9BACT</name>
<sequence>MKRIYYVLSLAALIAVGCGGQKQLLKEAETEVNIPCSGPEYQSSKEYFRANAYALSTDMMMAKKKALAEARAELATAMNATVKRVTDNYGSSYQVGEQEEAKGRFEDMARIVVNEKLTGTRVICEKMMKTPDGKYKAYVAIELAGEEIAKAMDSRIKSDEKLRIDYEYEKFKKVFDEEMANLEKEQK</sequence>
<dbReference type="PROSITE" id="PS51257">
    <property type="entry name" value="PROKAR_LIPOPROTEIN"/>
    <property type="match status" value="1"/>
</dbReference>
<dbReference type="Proteomes" id="UP000270673">
    <property type="component" value="Chromosome"/>
</dbReference>